<evidence type="ECO:0000256" key="6">
    <source>
        <dbReference type="RuleBase" id="RU004379"/>
    </source>
</evidence>
<feature type="transmembrane region" description="Helical" evidence="6">
    <location>
        <begin position="145"/>
        <end position="163"/>
    </location>
</feature>
<dbReference type="Pfam" id="PF01027">
    <property type="entry name" value="Bax1-I"/>
    <property type="match status" value="1"/>
</dbReference>
<dbReference type="InterPro" id="IPR006214">
    <property type="entry name" value="Bax_inhibitor_1-related"/>
</dbReference>
<dbReference type="EMBL" id="JAOQNS010000003">
    <property type="protein sequence ID" value="MCW2306738.1"/>
    <property type="molecule type" value="Genomic_DNA"/>
</dbReference>
<dbReference type="PANTHER" id="PTHR23291">
    <property type="entry name" value="BAX INHIBITOR-RELATED"/>
    <property type="match status" value="1"/>
</dbReference>
<dbReference type="CDD" id="cd10432">
    <property type="entry name" value="BI-1-like_bacterial"/>
    <property type="match status" value="1"/>
</dbReference>
<reference evidence="8" key="1">
    <citation type="submission" date="2023-07" db="EMBL/GenBank/DDBJ databases">
        <title>Genome sequencing of Purple Non-Sulfur Bacteria from various extreme environments.</title>
        <authorList>
            <person name="Mayer M."/>
        </authorList>
    </citation>
    <scope>NUCLEOTIDE SEQUENCE [LARGE SCALE GENOMIC DNA]</scope>
    <source>
        <strain evidence="8">DSM 17935</strain>
    </source>
</reference>
<proteinExistence type="inferred from homology"/>
<feature type="transmembrane region" description="Helical" evidence="6">
    <location>
        <begin position="175"/>
        <end position="194"/>
    </location>
</feature>
<feature type="transmembrane region" description="Helical" evidence="6">
    <location>
        <begin position="200"/>
        <end position="216"/>
    </location>
</feature>
<feature type="transmembrane region" description="Helical" evidence="6">
    <location>
        <begin position="92"/>
        <end position="109"/>
    </location>
</feature>
<name>A0ABT3H8N0_9HYPH</name>
<gene>
    <name evidence="7" type="ORF">M2319_001060</name>
</gene>
<keyword evidence="5 6" id="KW-0472">Membrane</keyword>
<sequence>MTPNQNPYARFGTATRADAAIDAGLRSYMLQVYNYMAIGLVITGIAALAIFNMAITGDAGSAAVINGSPAMVKPGVFLTSLGLALYASPLKWVVILAPLAMVFFLSFRVHKMSVSAAQTTFWIYAALVGISLSSIFLVYTQGSIARVFFITAASFGALSLYGYTTKKDLSGWGSFLFMGLIGIIIASLVNIFLASSALQFAISVIGVLVFAGLTAYDTQQIKEMYYEGDDGTVAGRKAVMGALRLYLDFINMFIMLLSLFGNRE</sequence>
<evidence type="ECO:0000256" key="1">
    <source>
        <dbReference type="ARBA" id="ARBA00004141"/>
    </source>
</evidence>
<evidence type="ECO:0000256" key="3">
    <source>
        <dbReference type="ARBA" id="ARBA00022692"/>
    </source>
</evidence>
<protein>
    <submittedName>
        <fullName evidence="7">FtsH-binding integral membrane protein</fullName>
    </submittedName>
</protein>
<evidence type="ECO:0000256" key="5">
    <source>
        <dbReference type="ARBA" id="ARBA00023136"/>
    </source>
</evidence>
<comment type="caution">
    <text evidence="7">The sequence shown here is derived from an EMBL/GenBank/DDBJ whole genome shotgun (WGS) entry which is preliminary data.</text>
</comment>
<feature type="transmembrane region" description="Helical" evidence="6">
    <location>
        <begin position="245"/>
        <end position="261"/>
    </location>
</feature>
<dbReference type="PANTHER" id="PTHR23291:SF50">
    <property type="entry name" value="PROTEIN LIFEGUARD 4"/>
    <property type="match status" value="1"/>
</dbReference>
<comment type="similarity">
    <text evidence="2 6">Belongs to the BI1 family.</text>
</comment>
<feature type="transmembrane region" description="Helical" evidence="6">
    <location>
        <begin position="121"/>
        <end position="139"/>
    </location>
</feature>
<evidence type="ECO:0000313" key="7">
    <source>
        <dbReference type="EMBL" id="MCW2306738.1"/>
    </source>
</evidence>
<accession>A0ABT3H8N0</accession>
<dbReference type="RefSeq" id="WP_264600410.1">
    <property type="nucleotide sequence ID" value="NZ_JAOQNS010000003.1"/>
</dbReference>
<organism evidence="7 8">
    <name type="scientific">Rhodobium gokarnense</name>
    <dbReference type="NCBI Taxonomy" id="364296"/>
    <lineage>
        <taxon>Bacteria</taxon>
        <taxon>Pseudomonadati</taxon>
        <taxon>Pseudomonadota</taxon>
        <taxon>Alphaproteobacteria</taxon>
        <taxon>Hyphomicrobiales</taxon>
        <taxon>Rhodobiaceae</taxon>
        <taxon>Rhodobium</taxon>
    </lineage>
</organism>
<dbReference type="Proteomes" id="UP001209755">
    <property type="component" value="Unassembled WGS sequence"/>
</dbReference>
<evidence type="ECO:0000256" key="2">
    <source>
        <dbReference type="ARBA" id="ARBA00010350"/>
    </source>
</evidence>
<evidence type="ECO:0000313" key="8">
    <source>
        <dbReference type="Proteomes" id="UP001209755"/>
    </source>
</evidence>
<keyword evidence="4 6" id="KW-1133">Transmembrane helix</keyword>
<feature type="transmembrane region" description="Helical" evidence="6">
    <location>
        <begin position="32"/>
        <end position="51"/>
    </location>
</feature>
<keyword evidence="8" id="KW-1185">Reference proteome</keyword>
<comment type="subcellular location">
    <subcellularLocation>
        <location evidence="1">Membrane</location>
        <topology evidence="1">Multi-pass membrane protein</topology>
    </subcellularLocation>
</comment>
<keyword evidence="3 6" id="KW-0812">Transmembrane</keyword>
<evidence type="ECO:0000256" key="4">
    <source>
        <dbReference type="ARBA" id="ARBA00022989"/>
    </source>
</evidence>